<dbReference type="SUPFAM" id="SSF48350">
    <property type="entry name" value="GTPase activation domain, GAP"/>
    <property type="match status" value="1"/>
</dbReference>
<dbReference type="SMART" id="SM00324">
    <property type="entry name" value="RhoGAP"/>
    <property type="match status" value="1"/>
</dbReference>
<feature type="region of interest" description="Disordered" evidence="2">
    <location>
        <begin position="1"/>
        <end position="91"/>
    </location>
</feature>
<feature type="compositionally biased region" description="Basic and acidic residues" evidence="2">
    <location>
        <begin position="1"/>
        <end position="27"/>
    </location>
</feature>
<feature type="region of interest" description="Disordered" evidence="2">
    <location>
        <begin position="440"/>
        <end position="466"/>
    </location>
</feature>
<dbReference type="EMBL" id="CALNXJ010000038">
    <property type="protein sequence ID" value="CAH3143500.1"/>
    <property type="molecule type" value="Genomic_DNA"/>
</dbReference>
<proteinExistence type="predicted"/>
<feature type="domain" description="Rho-GAP" evidence="4">
    <location>
        <begin position="97"/>
        <end position="285"/>
    </location>
</feature>
<protein>
    <recommendedName>
        <fullName evidence="4">Rho-GAP domain-containing protein</fullName>
    </recommendedName>
</protein>
<dbReference type="AlphaFoldDB" id="A0AAU9XD81"/>
<evidence type="ECO:0000313" key="5">
    <source>
        <dbReference type="EMBL" id="CAH3143500.1"/>
    </source>
</evidence>
<name>A0AAU9XD81_9CNID</name>
<keyword evidence="3" id="KW-0812">Transmembrane</keyword>
<feature type="compositionally biased region" description="Acidic residues" evidence="2">
    <location>
        <begin position="457"/>
        <end position="466"/>
    </location>
</feature>
<keyword evidence="6" id="KW-1185">Reference proteome</keyword>
<dbReference type="Proteomes" id="UP001159428">
    <property type="component" value="Unassembled WGS sequence"/>
</dbReference>
<evidence type="ECO:0000256" key="1">
    <source>
        <dbReference type="SAM" id="Coils"/>
    </source>
</evidence>
<sequence length="584" mass="67587">MAEREEDVYERKESKKDKGYVAFRSDDDSVGEEEEEESRPKGKKVKREKSRSLALRIKPKKQKKEKENKEKEKDKKKKKKSETLSPPQAPRKAVFGVPLEVAVKQSRFPDGVELPRVFREGIVYIEENCLEIEGIYRVSGMKSKVDTLKELYDQGKSVDLTEYEAEAVTSLIKLYIRELPENILTPALLPKFNEISATQERKDQLEKAKLLLAELPACNRTLLAWLFTHMSHVIEKYSSNRMNLQNIGIVLSPTMNIGHGILFIFLNYVGELFPDTKITRYDESLTRTIRMDEDEEDLPSSPGAIASALAKQEAVLSQLHEDLNMKTDNLQFAGQDEMLWEVQRKVTLLKRKLRNAKKKIPQTPQPVEHQKTQVTVEKLEHPFEKPAEDNGLIALLEASEAELLLEQEELTLIGNELRTRIENERKEIERLSMELTAAMAVREQDPDSTADRSSESDSSDSEVENEDDLERILAELIAQNAELERKNTELCRNIHDEREVCVELQVQIKILEAKQEQQTDPDLQDQSTEIRYFTLFHYQLVRTGDCEGSFYFLFLCFWQITLICFFITNSMTRSWQVNYLTIHH</sequence>
<feature type="coiled-coil region" evidence="1">
    <location>
        <begin position="466"/>
        <end position="514"/>
    </location>
</feature>
<keyword evidence="3" id="KW-0472">Membrane</keyword>
<dbReference type="InterPro" id="IPR008936">
    <property type="entry name" value="Rho_GTPase_activation_prot"/>
</dbReference>
<evidence type="ECO:0000256" key="3">
    <source>
        <dbReference type="SAM" id="Phobius"/>
    </source>
</evidence>
<accession>A0AAU9XD81</accession>
<evidence type="ECO:0000313" key="6">
    <source>
        <dbReference type="Proteomes" id="UP001159428"/>
    </source>
</evidence>
<reference evidence="5 6" key="1">
    <citation type="submission" date="2022-05" db="EMBL/GenBank/DDBJ databases">
        <authorList>
            <consortium name="Genoscope - CEA"/>
            <person name="William W."/>
        </authorList>
    </citation>
    <scope>NUCLEOTIDE SEQUENCE [LARGE SCALE GENOMIC DNA]</scope>
</reference>
<dbReference type="Pfam" id="PF00620">
    <property type="entry name" value="RhoGAP"/>
    <property type="match status" value="1"/>
</dbReference>
<dbReference type="PANTHER" id="PTHR12783:SF5">
    <property type="entry name" value="RALA-BINDING PROTEIN 1"/>
    <property type="match status" value="1"/>
</dbReference>
<dbReference type="PROSITE" id="PS50238">
    <property type="entry name" value="RHOGAP"/>
    <property type="match status" value="1"/>
</dbReference>
<evidence type="ECO:0000256" key="2">
    <source>
        <dbReference type="SAM" id="MobiDB-lite"/>
    </source>
</evidence>
<gene>
    <name evidence="5" type="ORF">PMEA_00020577</name>
</gene>
<dbReference type="Gene3D" id="1.10.555.10">
    <property type="entry name" value="Rho GTPase activation protein"/>
    <property type="match status" value="1"/>
</dbReference>
<keyword evidence="1" id="KW-0175">Coiled coil</keyword>
<evidence type="ECO:0000259" key="4">
    <source>
        <dbReference type="PROSITE" id="PS50238"/>
    </source>
</evidence>
<feature type="compositionally biased region" description="Basic and acidic residues" evidence="2">
    <location>
        <begin position="64"/>
        <end position="73"/>
    </location>
</feature>
<comment type="caution">
    <text evidence="5">The sequence shown here is derived from an EMBL/GenBank/DDBJ whole genome shotgun (WGS) entry which is preliminary data.</text>
</comment>
<dbReference type="InterPro" id="IPR039767">
    <property type="entry name" value="RALBP1"/>
</dbReference>
<keyword evidence="3" id="KW-1133">Transmembrane helix</keyword>
<feature type="compositionally biased region" description="Acidic residues" evidence="2">
    <location>
        <begin position="28"/>
        <end position="37"/>
    </location>
</feature>
<dbReference type="Gene3D" id="1.20.58.90">
    <property type="match status" value="1"/>
</dbReference>
<dbReference type="GO" id="GO:0007264">
    <property type="term" value="P:small GTPase-mediated signal transduction"/>
    <property type="evidence" value="ECO:0007669"/>
    <property type="project" value="InterPro"/>
</dbReference>
<organism evidence="5 6">
    <name type="scientific">Pocillopora meandrina</name>
    <dbReference type="NCBI Taxonomy" id="46732"/>
    <lineage>
        <taxon>Eukaryota</taxon>
        <taxon>Metazoa</taxon>
        <taxon>Cnidaria</taxon>
        <taxon>Anthozoa</taxon>
        <taxon>Hexacorallia</taxon>
        <taxon>Scleractinia</taxon>
        <taxon>Astrocoeniina</taxon>
        <taxon>Pocilloporidae</taxon>
        <taxon>Pocillopora</taxon>
    </lineage>
</organism>
<dbReference type="GO" id="GO:0031267">
    <property type="term" value="F:small GTPase binding"/>
    <property type="evidence" value="ECO:0007669"/>
    <property type="project" value="InterPro"/>
</dbReference>
<dbReference type="PANTHER" id="PTHR12783">
    <property type="entry name" value="RALA BINDING PROTEIN 1 RALBP1"/>
    <property type="match status" value="1"/>
</dbReference>
<dbReference type="InterPro" id="IPR000198">
    <property type="entry name" value="RhoGAP_dom"/>
</dbReference>
<feature type="transmembrane region" description="Helical" evidence="3">
    <location>
        <begin position="550"/>
        <end position="568"/>
    </location>
</feature>
<feature type="compositionally biased region" description="Basic and acidic residues" evidence="2">
    <location>
        <begin position="442"/>
        <end position="455"/>
    </location>
</feature>
<dbReference type="GO" id="GO:0005096">
    <property type="term" value="F:GTPase activator activity"/>
    <property type="evidence" value="ECO:0007669"/>
    <property type="project" value="InterPro"/>
</dbReference>